<dbReference type="STRING" id="1993.SAMN04489713_13736"/>
<name>A0A1I5YU47_9ACTN</name>
<organism evidence="1 2">
    <name type="scientific">Actinomadura madurae</name>
    <dbReference type="NCBI Taxonomy" id="1993"/>
    <lineage>
        <taxon>Bacteria</taxon>
        <taxon>Bacillati</taxon>
        <taxon>Actinomycetota</taxon>
        <taxon>Actinomycetes</taxon>
        <taxon>Streptosporangiales</taxon>
        <taxon>Thermomonosporaceae</taxon>
        <taxon>Actinomadura</taxon>
    </lineage>
</organism>
<evidence type="ECO:0000313" key="2">
    <source>
        <dbReference type="Proteomes" id="UP000183413"/>
    </source>
</evidence>
<dbReference type="Gene3D" id="1.25.40.10">
    <property type="entry name" value="Tetratricopeptide repeat domain"/>
    <property type="match status" value="1"/>
</dbReference>
<proteinExistence type="predicted"/>
<dbReference type="EMBL" id="FOVH01000037">
    <property type="protein sequence ID" value="SFQ47640.1"/>
    <property type="molecule type" value="Genomic_DNA"/>
</dbReference>
<accession>A0A1I5YU47</accession>
<dbReference type="eggNOG" id="COG1396">
    <property type="taxonomic scope" value="Bacteria"/>
</dbReference>
<sequence>MARALYRAVELRPNRTQVESLARQIRGYEQGEHFPRDWASAYATAFGTSVNDLFGAAAGSIDNEDVDRRTLLGLVATAATASALARDTDPLREAFEAAVSADTGDRDADAWERIAHDYACEVGWVPTAVVHPELSTDFAELTRLLPSARGTARTRVIHVAAHLAALMAINLTNMGEGRVARRWWRTAARAADQTGDHRAAALVRGRAAVFALYGDTPRQSIVEQAEEALAVGHGTPCAGVVSGHAARAQALAELGRHAEAAAAFDDLRRSFDQLPDAVTGLRGNQWGWPHGRLLFVASFVHTCAGNVGPATEAQDTVLALYPARNWQARGQVEMHRAGVMIRAGDTAEGTRHMTRVLENMPVEQRADGLVRGSALTSLRLAHPDQAAAPEVRQVRGLVASTTTGDR</sequence>
<dbReference type="Proteomes" id="UP000183413">
    <property type="component" value="Unassembled WGS sequence"/>
</dbReference>
<evidence type="ECO:0000313" key="1">
    <source>
        <dbReference type="EMBL" id="SFQ47640.1"/>
    </source>
</evidence>
<reference evidence="1 2" key="1">
    <citation type="submission" date="2016-10" db="EMBL/GenBank/DDBJ databases">
        <authorList>
            <person name="de Groot N.N."/>
        </authorList>
    </citation>
    <scope>NUCLEOTIDE SEQUENCE [LARGE SCALE GENOMIC DNA]</scope>
    <source>
        <strain evidence="1 2">DSM 43067</strain>
    </source>
</reference>
<dbReference type="InterPro" id="IPR011990">
    <property type="entry name" value="TPR-like_helical_dom_sf"/>
</dbReference>
<gene>
    <name evidence="1" type="ORF">SAMN04489713_13736</name>
</gene>
<evidence type="ECO:0008006" key="3">
    <source>
        <dbReference type="Google" id="ProtNLM"/>
    </source>
</evidence>
<dbReference type="AlphaFoldDB" id="A0A1I5YU47"/>
<dbReference type="InParanoid" id="A0A1I5YU47"/>
<keyword evidence="2" id="KW-1185">Reference proteome</keyword>
<protein>
    <recommendedName>
        <fullName evidence="3">XRE family transcriptional regulator</fullName>
    </recommendedName>
</protein>